<evidence type="ECO:0000256" key="3">
    <source>
        <dbReference type="ARBA" id="ARBA00012513"/>
    </source>
</evidence>
<feature type="region of interest" description="Disordered" evidence="13">
    <location>
        <begin position="1"/>
        <end position="68"/>
    </location>
</feature>
<comment type="subcellular location">
    <subcellularLocation>
        <location evidence="1">Bud neck</location>
    </subcellularLocation>
</comment>
<keyword evidence="16" id="KW-1185">Reference proteome</keyword>
<evidence type="ECO:0000256" key="4">
    <source>
        <dbReference type="ARBA" id="ARBA00022527"/>
    </source>
</evidence>
<feature type="region of interest" description="Disordered" evidence="13">
    <location>
        <begin position="834"/>
        <end position="901"/>
    </location>
</feature>
<keyword evidence="7 12" id="KW-0547">Nucleotide-binding</keyword>
<sequence>MDQTMTDLDDPHRRRQPLSDASSRMNHGKSPKVETPSVRVEDFEQMKSPDRMSVVMSPTPRRNKENQRLSVATDFQSDSARNSVLSTASILSSGKGKRKTHVGPWQLGKTLGKGATGRVRLAKHAVTGQTAAIKIVSKKSAAMVQSESIAAMDRNVGNFSGFSTARHMPCGIEREVVIMKLIEHPNVISLYDVWENRGELYLVLEYVEGGELFEHVAANGPLPEEEAVRLFRQIIAGLGYCHRFNICHRDLKPENILLDRNHNVKLADFGMAALQPTGHWLNTSCGSPHYAAPEIIYGHRYRGDRADMWSCGIILFALLTGFLPFDGGDLANTLRMVKKGEYEIPRELSYEAADLIQRILQKRPEDRISMQNIWLHPLLTKYEKLHNAMADHYVGPPPPLSIKDCGNPVTSRQDVDFDILRNLQTLWHDVKPDALIDRLMCIEPTHERMFYNALVRFRDEQLENYQGQPLEYSASDYHHISRPGGKLRRGRSQSDRSGSKTRSHMSAVKSLRRFGSEQEPKSSASNESYDPYRSPKHRSATAEVKYAQITIHRAPDEAPETGEISSPVKPPPSIAEEVEPEEHDTNDTTNSPFSILQKRKHKPSSMKSFQSSKVPHSNSRCPGLSTRSTSYRRNVSFHHARNRSQNSTKPKRRKTTPNQQTDLKRSPSAASLQMIADGVDVPPMPSSPPLPAQPTVVRPSGVKVRSLCQARKARESEVIWREDARKVSNELSQICEEAFNGSSVTTIRTTSTGTGYETPATPVSMASPEHPKAAAKNTPGTPKDAARPYDIEQVIETRCKLLEHNKGRDDDLSMHLSRIIGHLDRVIEDHRVSSESRKDIASSRLHGDPFVESPTETTLPVIDEEMDSPGTTQSDFSPKPAPILRPTPRHSNAKTTIRMVPHSSLKSLEEVKVKPLTIRKKNKPSVSDIQGSDIPEQSRAFSTSSRQSRHPCGLDPIEEAPTSPRRTDKNGEGKKWSWFKHKPQLSDPPPALPPKDTKPIVPSNGTVIVHPPTTLVGSPGRSDEEKEKEIKQERVPTRKSSMERFGGSLLRKLMPKKANKDVQPIIGRLSCFNDQYHKLIHKKETERPTSKEHHSPDLFCRGMQDKDSSLEGDESHNPFINKRRSVANQNWFARVFQIKPATRVIALNTAKSKSRKEVYRLLREWKEYGMENVHIDKKNTNVIHGQVGEVNFLRLREVKFTAEFYTILEHGQRAGLSLVRFKQERGAASSFNKVVDTVQGVLSSRGLIVEDPARARNMSRVLNSIPHAS</sequence>
<evidence type="ECO:0000256" key="10">
    <source>
        <dbReference type="ARBA" id="ARBA00047899"/>
    </source>
</evidence>
<evidence type="ECO:0000256" key="11">
    <source>
        <dbReference type="ARBA" id="ARBA00048679"/>
    </source>
</evidence>
<dbReference type="EMBL" id="JAPQKO010000002">
    <property type="protein sequence ID" value="KAJ5180045.1"/>
    <property type="molecule type" value="Genomic_DNA"/>
</dbReference>
<keyword evidence="8" id="KW-0418">Kinase</keyword>
<reference evidence="15" key="2">
    <citation type="journal article" date="2023" name="IMA Fungus">
        <title>Comparative genomic study of the Penicillium genus elucidates a diverse pangenome and 15 lateral gene transfer events.</title>
        <authorList>
            <person name="Petersen C."/>
            <person name="Sorensen T."/>
            <person name="Nielsen M.R."/>
            <person name="Sondergaard T.E."/>
            <person name="Sorensen J.L."/>
            <person name="Fitzpatrick D.A."/>
            <person name="Frisvad J.C."/>
            <person name="Nielsen K.L."/>
        </authorList>
    </citation>
    <scope>NUCLEOTIDE SEQUENCE</scope>
    <source>
        <strain evidence="15">IBT 21917</strain>
    </source>
</reference>
<evidence type="ECO:0000256" key="13">
    <source>
        <dbReference type="SAM" id="MobiDB-lite"/>
    </source>
</evidence>
<feature type="binding site" evidence="12">
    <location>
        <position position="134"/>
    </location>
    <ligand>
        <name>ATP</name>
        <dbReference type="ChEBI" id="CHEBI:30616"/>
    </ligand>
</feature>
<comment type="caution">
    <text evidence="15">The sequence shown here is derived from an EMBL/GenBank/DDBJ whole genome shotgun (WGS) entry which is preliminary data.</text>
</comment>
<feature type="region of interest" description="Disordered" evidence="13">
    <location>
        <begin position="553"/>
        <end position="669"/>
    </location>
</feature>
<evidence type="ECO:0000256" key="12">
    <source>
        <dbReference type="PROSITE-ProRule" id="PRU10141"/>
    </source>
</evidence>
<keyword evidence="6" id="KW-0808">Transferase</keyword>
<gene>
    <name evidence="15" type="ORF">N7492_003255</name>
</gene>
<keyword evidence="4" id="KW-0723">Serine/threonine-protein kinase</keyword>
<dbReference type="CDD" id="cd14081">
    <property type="entry name" value="STKc_BRSK1_2"/>
    <property type="match status" value="1"/>
</dbReference>
<comment type="catalytic activity">
    <reaction evidence="10">
        <text>L-threonyl-[protein] + ATP = O-phospho-L-threonyl-[protein] + ADP + H(+)</text>
        <dbReference type="Rhea" id="RHEA:46608"/>
        <dbReference type="Rhea" id="RHEA-COMP:11060"/>
        <dbReference type="Rhea" id="RHEA-COMP:11605"/>
        <dbReference type="ChEBI" id="CHEBI:15378"/>
        <dbReference type="ChEBI" id="CHEBI:30013"/>
        <dbReference type="ChEBI" id="CHEBI:30616"/>
        <dbReference type="ChEBI" id="CHEBI:61977"/>
        <dbReference type="ChEBI" id="CHEBI:456216"/>
        <dbReference type="EC" id="2.7.11.1"/>
    </reaction>
</comment>
<dbReference type="Proteomes" id="UP001146351">
    <property type="component" value="Unassembled WGS sequence"/>
</dbReference>
<evidence type="ECO:0000256" key="5">
    <source>
        <dbReference type="ARBA" id="ARBA00022553"/>
    </source>
</evidence>
<protein>
    <recommendedName>
        <fullName evidence="3">non-specific serine/threonine protein kinase</fullName>
        <ecNumber evidence="3">2.7.11.1</ecNumber>
    </recommendedName>
</protein>
<feature type="compositionally biased region" description="Low complexity" evidence="13">
    <location>
        <begin position="751"/>
        <end position="761"/>
    </location>
</feature>
<feature type="compositionally biased region" description="Basic and acidic residues" evidence="13">
    <location>
        <begin position="1084"/>
        <end position="1096"/>
    </location>
</feature>
<dbReference type="SUPFAM" id="SSF56112">
    <property type="entry name" value="Protein kinase-like (PK-like)"/>
    <property type="match status" value="1"/>
</dbReference>
<comment type="similarity">
    <text evidence="2">Belongs to the protein kinase superfamily. CAMK Ser/Thr protein kinase family. NIM1 subfamily.</text>
</comment>
<evidence type="ECO:0000256" key="2">
    <source>
        <dbReference type="ARBA" id="ARBA00010791"/>
    </source>
</evidence>
<feature type="domain" description="Protein kinase" evidence="14">
    <location>
        <begin position="105"/>
        <end position="379"/>
    </location>
</feature>
<dbReference type="Pfam" id="PF16797">
    <property type="entry name" value="Fungal_KA1"/>
    <property type="match status" value="1"/>
</dbReference>
<dbReference type="PANTHER" id="PTHR24346:SF110">
    <property type="entry name" value="NON-SPECIFIC SERINE_THREONINE PROTEIN KINASE"/>
    <property type="match status" value="1"/>
</dbReference>
<keyword evidence="9 12" id="KW-0067">ATP-binding</keyword>
<dbReference type="Pfam" id="PF00069">
    <property type="entry name" value="Pkinase"/>
    <property type="match status" value="1"/>
</dbReference>
<evidence type="ECO:0000313" key="15">
    <source>
        <dbReference type="EMBL" id="KAJ5180045.1"/>
    </source>
</evidence>
<dbReference type="PROSITE" id="PS50011">
    <property type="entry name" value="PROTEIN_KINASE_DOM"/>
    <property type="match status" value="1"/>
</dbReference>
<evidence type="ECO:0000256" key="9">
    <source>
        <dbReference type="ARBA" id="ARBA00022840"/>
    </source>
</evidence>
<feature type="region of interest" description="Disordered" evidence="13">
    <location>
        <begin position="469"/>
        <end position="541"/>
    </location>
</feature>
<evidence type="ECO:0000256" key="6">
    <source>
        <dbReference type="ARBA" id="ARBA00022679"/>
    </source>
</evidence>
<dbReference type="SMART" id="SM00220">
    <property type="entry name" value="S_TKc"/>
    <property type="match status" value="1"/>
</dbReference>
<dbReference type="Gene3D" id="3.30.310.220">
    <property type="entry name" value="Fungal kinase associated-1 domain"/>
    <property type="match status" value="1"/>
</dbReference>
<dbReference type="OrthoDB" id="504170at2759"/>
<evidence type="ECO:0000256" key="8">
    <source>
        <dbReference type="ARBA" id="ARBA00022777"/>
    </source>
</evidence>
<evidence type="ECO:0000313" key="16">
    <source>
        <dbReference type="Proteomes" id="UP001146351"/>
    </source>
</evidence>
<evidence type="ECO:0000256" key="1">
    <source>
        <dbReference type="ARBA" id="ARBA00004266"/>
    </source>
</evidence>
<dbReference type="Gene3D" id="1.10.510.10">
    <property type="entry name" value="Transferase(Phosphotransferase) domain 1"/>
    <property type="match status" value="1"/>
</dbReference>
<dbReference type="GO" id="GO:0004674">
    <property type="term" value="F:protein serine/threonine kinase activity"/>
    <property type="evidence" value="ECO:0007669"/>
    <property type="project" value="UniProtKB-KW"/>
</dbReference>
<keyword evidence="5" id="KW-0597">Phosphoprotein</keyword>
<feature type="compositionally biased region" description="Basic and acidic residues" evidence="13">
    <location>
        <begin position="39"/>
        <end position="50"/>
    </location>
</feature>
<proteinExistence type="inferred from homology"/>
<dbReference type="GO" id="GO:0035556">
    <property type="term" value="P:intracellular signal transduction"/>
    <property type="evidence" value="ECO:0007669"/>
    <property type="project" value="TreeGrafter"/>
</dbReference>
<dbReference type="PANTHER" id="PTHR24346">
    <property type="entry name" value="MAP/MICROTUBULE AFFINITY-REGULATING KINASE"/>
    <property type="match status" value="1"/>
</dbReference>
<feature type="compositionally biased region" description="Basic and acidic residues" evidence="13">
    <location>
        <begin position="965"/>
        <end position="975"/>
    </location>
</feature>
<feature type="compositionally biased region" description="Polar residues" evidence="13">
    <location>
        <begin position="605"/>
        <end position="633"/>
    </location>
</feature>
<dbReference type="InterPro" id="IPR043024">
    <property type="entry name" value="KA1_sf_fungal"/>
</dbReference>
<dbReference type="GO" id="GO:0005524">
    <property type="term" value="F:ATP binding"/>
    <property type="evidence" value="ECO:0007669"/>
    <property type="project" value="UniProtKB-UniRule"/>
</dbReference>
<feature type="compositionally biased region" description="Basic and acidic residues" evidence="13">
    <location>
        <begin position="834"/>
        <end position="849"/>
    </location>
</feature>
<feature type="region of interest" description="Disordered" evidence="13">
    <location>
        <begin position="919"/>
        <end position="1042"/>
    </location>
</feature>
<dbReference type="InterPro" id="IPR031850">
    <property type="entry name" value="Fungal_KA1_dom"/>
</dbReference>
<comment type="catalytic activity">
    <reaction evidence="11">
        <text>L-seryl-[protein] + ATP = O-phospho-L-seryl-[protein] + ADP + H(+)</text>
        <dbReference type="Rhea" id="RHEA:17989"/>
        <dbReference type="Rhea" id="RHEA-COMP:9863"/>
        <dbReference type="Rhea" id="RHEA-COMP:11604"/>
        <dbReference type="ChEBI" id="CHEBI:15378"/>
        <dbReference type="ChEBI" id="CHEBI:29999"/>
        <dbReference type="ChEBI" id="CHEBI:30616"/>
        <dbReference type="ChEBI" id="CHEBI:83421"/>
        <dbReference type="ChEBI" id="CHEBI:456216"/>
        <dbReference type="EC" id="2.7.11.1"/>
    </reaction>
</comment>
<dbReference type="InterPro" id="IPR011009">
    <property type="entry name" value="Kinase-like_dom_sf"/>
</dbReference>
<organism evidence="15 16">
    <name type="scientific">Penicillium capsulatum</name>
    <dbReference type="NCBI Taxonomy" id="69766"/>
    <lineage>
        <taxon>Eukaryota</taxon>
        <taxon>Fungi</taxon>
        <taxon>Dikarya</taxon>
        <taxon>Ascomycota</taxon>
        <taxon>Pezizomycotina</taxon>
        <taxon>Eurotiomycetes</taxon>
        <taxon>Eurotiomycetidae</taxon>
        <taxon>Eurotiales</taxon>
        <taxon>Aspergillaceae</taxon>
        <taxon>Penicillium</taxon>
    </lineage>
</organism>
<dbReference type="InterPro" id="IPR000719">
    <property type="entry name" value="Prot_kinase_dom"/>
</dbReference>
<dbReference type="AlphaFoldDB" id="A0A9W9INA7"/>
<dbReference type="EC" id="2.7.11.1" evidence="3"/>
<name>A0A9W9INA7_9EURO</name>
<accession>A0A9W9INA7</accession>
<dbReference type="FunFam" id="1.10.510.10:FF:000394">
    <property type="entry name" value="Serine/threonine-protein kinase HSL1"/>
    <property type="match status" value="1"/>
</dbReference>
<feature type="region of interest" description="Disordered" evidence="13">
    <location>
        <begin position="1084"/>
        <end position="1116"/>
    </location>
</feature>
<dbReference type="InterPro" id="IPR017441">
    <property type="entry name" value="Protein_kinase_ATP_BS"/>
</dbReference>
<dbReference type="InterPro" id="IPR008271">
    <property type="entry name" value="Ser/Thr_kinase_AS"/>
</dbReference>
<reference evidence="15" key="1">
    <citation type="submission" date="2022-11" db="EMBL/GenBank/DDBJ databases">
        <authorList>
            <person name="Petersen C."/>
        </authorList>
    </citation>
    <scope>NUCLEOTIDE SEQUENCE</scope>
    <source>
        <strain evidence="15">IBT 21917</strain>
    </source>
</reference>
<feature type="compositionally biased region" description="Basic and acidic residues" evidence="13">
    <location>
        <begin position="1021"/>
        <end position="1042"/>
    </location>
</feature>
<dbReference type="PROSITE" id="PS00107">
    <property type="entry name" value="PROTEIN_KINASE_ATP"/>
    <property type="match status" value="1"/>
</dbReference>
<dbReference type="GO" id="GO:0005935">
    <property type="term" value="C:cellular bud neck"/>
    <property type="evidence" value="ECO:0007669"/>
    <property type="project" value="UniProtKB-SubCell"/>
</dbReference>
<evidence type="ECO:0000256" key="7">
    <source>
        <dbReference type="ARBA" id="ARBA00022741"/>
    </source>
</evidence>
<dbReference type="GO" id="GO:0005940">
    <property type="term" value="C:septin ring"/>
    <property type="evidence" value="ECO:0007669"/>
    <property type="project" value="UniProtKB-ARBA"/>
</dbReference>
<feature type="compositionally biased region" description="Basic and acidic residues" evidence="13">
    <location>
        <begin position="1103"/>
        <end position="1116"/>
    </location>
</feature>
<dbReference type="PROSITE" id="PS00108">
    <property type="entry name" value="PROTEIN_KINASE_ST"/>
    <property type="match status" value="1"/>
</dbReference>
<evidence type="ECO:0000259" key="14">
    <source>
        <dbReference type="PROSITE" id="PS50011"/>
    </source>
</evidence>
<feature type="region of interest" description="Disordered" evidence="13">
    <location>
        <begin position="751"/>
        <end position="786"/>
    </location>
</feature>